<keyword evidence="7" id="KW-1185">Reference proteome</keyword>
<evidence type="ECO:0000256" key="2">
    <source>
        <dbReference type="ARBA" id="ARBA00022448"/>
    </source>
</evidence>
<dbReference type="SMART" id="SM00382">
    <property type="entry name" value="AAA"/>
    <property type="match status" value="1"/>
</dbReference>
<dbReference type="PROSITE" id="PS50893">
    <property type="entry name" value="ABC_TRANSPORTER_2"/>
    <property type="match status" value="1"/>
</dbReference>
<accession>A0A252BX19</accession>
<dbReference type="Pfam" id="PF09821">
    <property type="entry name" value="AAA_assoc_C"/>
    <property type="match status" value="1"/>
</dbReference>
<gene>
    <name evidence="6" type="ORF">HK26_11480</name>
</gene>
<comment type="similarity">
    <text evidence="1">Belongs to the ABC transporter superfamily.</text>
</comment>
<dbReference type="OrthoDB" id="8016555at2"/>
<organism evidence="6 7">
    <name type="scientific">Acetobacter okinawensis</name>
    <dbReference type="NCBI Taxonomy" id="1076594"/>
    <lineage>
        <taxon>Bacteria</taxon>
        <taxon>Pseudomonadati</taxon>
        <taxon>Pseudomonadota</taxon>
        <taxon>Alphaproteobacteria</taxon>
        <taxon>Acetobacterales</taxon>
        <taxon>Acetobacteraceae</taxon>
        <taxon>Acetobacter</taxon>
    </lineage>
</organism>
<dbReference type="Pfam" id="PF00005">
    <property type="entry name" value="ABC_tran"/>
    <property type="match status" value="1"/>
</dbReference>
<evidence type="ECO:0000256" key="3">
    <source>
        <dbReference type="ARBA" id="ARBA00022741"/>
    </source>
</evidence>
<dbReference type="eggNOG" id="COG1116">
    <property type="taxonomic scope" value="Bacteria"/>
</dbReference>
<dbReference type="InterPro" id="IPR003593">
    <property type="entry name" value="AAA+_ATPase"/>
</dbReference>
<dbReference type="SUPFAM" id="SSF52540">
    <property type="entry name" value="P-loop containing nucleoside triphosphate hydrolases"/>
    <property type="match status" value="1"/>
</dbReference>
<dbReference type="InterPro" id="IPR018632">
    <property type="entry name" value="AAA-associated_dom_C"/>
</dbReference>
<dbReference type="Proteomes" id="UP000194931">
    <property type="component" value="Unassembled WGS sequence"/>
</dbReference>
<evidence type="ECO:0000256" key="4">
    <source>
        <dbReference type="ARBA" id="ARBA00022840"/>
    </source>
</evidence>
<sequence>MVFPPQPGRNASQQTVLAELRHVRQFYHKDSTADVQVLDDVNLSIHAGEIVGLLGRSGSGKSTLLRIIAGLLPPTSGDVLWKGEPLKGPTPDVAVVFQSFALFPWMTVEENVALGLDAKGVPAAERDTLVESAIELIGLGGYENAWPKELSGGMQQRVGLARALVVNPSLLLMDEPFSALDVLTAENLRTDLVELWADNKLPVQSMLIVTHNIEEAVLMCDRIVIASSNPGRIAHVLPVPFPHPRNREDAAFRQLVDHIYALMTQRAPIVSEADMMSRSTVAATSVAPAFRALVPVSITMMIGMMEALAAPPLNGRADLPVLAEKLQLELDDLFPLGESLELLALAELEDGDILLTNEGVHFVLSDLEERKAIMGHALRHHVPLVKMICALLDERPTHNVKAERFRDELEACMSPDYARQTLQTIIGWTRFAELFDYDEESDRFFLPDDSRE</sequence>
<dbReference type="GO" id="GO:0005524">
    <property type="term" value="F:ATP binding"/>
    <property type="evidence" value="ECO:0007669"/>
    <property type="project" value="UniProtKB-KW"/>
</dbReference>
<keyword evidence="2" id="KW-0813">Transport</keyword>
<evidence type="ECO:0000313" key="7">
    <source>
        <dbReference type="Proteomes" id="UP000194931"/>
    </source>
</evidence>
<dbReference type="STRING" id="1236501.GCA_000613865_03517"/>
<dbReference type="GO" id="GO:0016887">
    <property type="term" value="F:ATP hydrolysis activity"/>
    <property type="evidence" value="ECO:0007669"/>
    <property type="project" value="InterPro"/>
</dbReference>
<dbReference type="InterPro" id="IPR027417">
    <property type="entry name" value="P-loop_NTPase"/>
</dbReference>
<name>A0A252BX19_9PROT</name>
<dbReference type="EMBL" id="JOPJ01000006">
    <property type="protein sequence ID" value="OUJ13518.1"/>
    <property type="molecule type" value="Genomic_DNA"/>
</dbReference>
<dbReference type="InterPro" id="IPR050166">
    <property type="entry name" value="ABC_transporter_ATP-bind"/>
</dbReference>
<dbReference type="PROSITE" id="PS00211">
    <property type="entry name" value="ABC_TRANSPORTER_1"/>
    <property type="match status" value="1"/>
</dbReference>
<dbReference type="InterPro" id="IPR017871">
    <property type="entry name" value="ABC_transporter-like_CS"/>
</dbReference>
<comment type="caution">
    <text evidence="6">The sequence shown here is derived from an EMBL/GenBank/DDBJ whole genome shotgun (WGS) entry which is preliminary data.</text>
</comment>
<keyword evidence="3" id="KW-0547">Nucleotide-binding</keyword>
<protein>
    <submittedName>
        <fullName evidence="6">Nitrate ABC transporter ATP-binding protein</fullName>
    </submittedName>
</protein>
<keyword evidence="4 6" id="KW-0067">ATP-binding</keyword>
<dbReference type="Gene3D" id="3.40.50.300">
    <property type="entry name" value="P-loop containing nucleotide triphosphate hydrolases"/>
    <property type="match status" value="1"/>
</dbReference>
<proteinExistence type="inferred from homology"/>
<feature type="domain" description="ABC transporter" evidence="5">
    <location>
        <begin position="20"/>
        <end position="253"/>
    </location>
</feature>
<dbReference type="RefSeq" id="WP_086638694.1">
    <property type="nucleotide sequence ID" value="NZ_JOPJ01000006.1"/>
</dbReference>
<evidence type="ECO:0000313" key="6">
    <source>
        <dbReference type="EMBL" id="OUJ13518.1"/>
    </source>
</evidence>
<reference evidence="7" key="1">
    <citation type="submission" date="2014-06" db="EMBL/GenBank/DDBJ databases">
        <authorList>
            <person name="Winans N.J."/>
            <person name="Newell P.D."/>
            <person name="Douglas A.E."/>
        </authorList>
    </citation>
    <scope>NUCLEOTIDE SEQUENCE [LARGE SCALE GENOMIC DNA]</scope>
</reference>
<dbReference type="AlphaFoldDB" id="A0A252BX19"/>
<dbReference type="InterPro" id="IPR003439">
    <property type="entry name" value="ABC_transporter-like_ATP-bd"/>
</dbReference>
<dbReference type="PANTHER" id="PTHR42788:SF13">
    <property type="entry name" value="ALIPHATIC SULFONATES IMPORT ATP-BINDING PROTEIN SSUB"/>
    <property type="match status" value="1"/>
</dbReference>
<evidence type="ECO:0000256" key="1">
    <source>
        <dbReference type="ARBA" id="ARBA00005417"/>
    </source>
</evidence>
<dbReference type="CDD" id="cd03293">
    <property type="entry name" value="ABC_NrtD_SsuB_transporters"/>
    <property type="match status" value="1"/>
</dbReference>
<evidence type="ECO:0000259" key="5">
    <source>
        <dbReference type="PROSITE" id="PS50893"/>
    </source>
</evidence>
<dbReference type="PANTHER" id="PTHR42788">
    <property type="entry name" value="TAURINE IMPORT ATP-BINDING PROTEIN-RELATED"/>
    <property type="match status" value="1"/>
</dbReference>
<dbReference type="eggNOG" id="COG4754">
    <property type="taxonomic scope" value="Bacteria"/>
</dbReference>